<dbReference type="InterPro" id="IPR005232">
    <property type="entry name" value="LarE"/>
</dbReference>
<dbReference type="CDD" id="cd01990">
    <property type="entry name" value="LarE-like"/>
    <property type="match status" value="1"/>
</dbReference>
<dbReference type="Proteomes" id="UP000267654">
    <property type="component" value="Unassembled WGS sequence"/>
</dbReference>
<reference evidence="4 5" key="1">
    <citation type="submission" date="2018-06" db="EMBL/GenBank/DDBJ databases">
        <title>Extensive metabolic versatility and redundancy in microbially diverse, dynamic hydrothermal sediments.</title>
        <authorList>
            <person name="Dombrowski N."/>
            <person name="Teske A."/>
            <person name="Baker B.J."/>
        </authorList>
    </citation>
    <scope>NUCLEOTIDE SEQUENCE [LARGE SCALE GENOMIC DNA]</scope>
    <source>
        <strain evidence="4">B19_G9</strain>
    </source>
</reference>
<dbReference type="EMBL" id="QMQB01000116">
    <property type="protein sequence ID" value="RLE13013.1"/>
    <property type="molecule type" value="Genomic_DNA"/>
</dbReference>
<proteinExistence type="predicted"/>
<gene>
    <name evidence="4" type="primary">larE</name>
    <name evidence="4" type="ORF">DRI96_03660</name>
    <name evidence="3" type="ORF">ENG47_01720</name>
</gene>
<evidence type="ECO:0000313" key="5">
    <source>
        <dbReference type="Proteomes" id="UP000267654"/>
    </source>
</evidence>
<dbReference type="NCBIfam" id="TIGR00268">
    <property type="entry name" value="ATP-dependent sacrificial sulfur transferase LarE"/>
    <property type="match status" value="1"/>
</dbReference>
<dbReference type="PANTHER" id="PTHR43169">
    <property type="entry name" value="EXSB FAMILY PROTEIN"/>
    <property type="match status" value="1"/>
</dbReference>
<accession>A0A662DFB4</accession>
<protein>
    <submittedName>
        <fullName evidence="4">ATP-dependent sacrificial sulfur transferase LarE</fullName>
    </submittedName>
</protein>
<keyword evidence="4" id="KW-0808">Transferase</keyword>
<reference evidence="3" key="2">
    <citation type="journal article" date="2020" name="mSystems">
        <title>Genome- and Community-Level Interaction Insights into Carbon Utilization and Element Cycling Functions of Hydrothermarchaeota in Hydrothermal Sediment.</title>
        <authorList>
            <person name="Zhou Z."/>
            <person name="Liu Y."/>
            <person name="Xu W."/>
            <person name="Pan J."/>
            <person name="Luo Z.H."/>
            <person name="Li M."/>
        </authorList>
    </citation>
    <scope>NUCLEOTIDE SEQUENCE [LARGE SCALE GENOMIC DNA]</scope>
    <source>
        <strain evidence="3">HyVt-219</strain>
    </source>
</reference>
<sequence>MEGDIEKKLKNLKEILKKMGTVLVAFSGGVDSTFLLRVAKDVLGEKVIAVTALSPTYPREEVEEAKKISKKMGVRHILIETRELEDSNFVNNPPTRCYYCKRELFSALKKIAEENNLRWVADGSNLDDTGDFRPGMQAARELGVRSPLKEAHLGKSDIRELSKKLGLSTWNKPSLACLASRFPYGMRIKKEELLKVEEAERFLRKMGISQIRVRHYGDTARIEVREDEIPKLFENKKRNKVIEKFKQLGYTYITVDLEGYRTGSMNEVLKKSD</sequence>
<dbReference type="SUPFAM" id="SSF52402">
    <property type="entry name" value="Adenine nucleotide alpha hydrolases-like"/>
    <property type="match status" value="1"/>
</dbReference>
<organism evidence="4 5">
    <name type="scientific">Aerophobetes bacterium</name>
    <dbReference type="NCBI Taxonomy" id="2030807"/>
    <lineage>
        <taxon>Bacteria</taxon>
        <taxon>Candidatus Aerophobota</taxon>
    </lineage>
</organism>
<dbReference type="EMBL" id="DRBC01000103">
    <property type="protein sequence ID" value="HDN84459.1"/>
    <property type="molecule type" value="Genomic_DNA"/>
</dbReference>
<comment type="caution">
    <text evidence="4">The sequence shown here is derived from an EMBL/GenBank/DDBJ whole genome shotgun (WGS) entry which is preliminary data.</text>
</comment>
<dbReference type="GO" id="GO:0016783">
    <property type="term" value="F:sulfurtransferase activity"/>
    <property type="evidence" value="ECO:0007669"/>
    <property type="project" value="InterPro"/>
</dbReference>
<dbReference type="GO" id="GO:0006163">
    <property type="term" value="P:purine nucleotide metabolic process"/>
    <property type="evidence" value="ECO:0007669"/>
    <property type="project" value="UniProtKB-ARBA"/>
</dbReference>
<feature type="domain" description="NAD/GMP synthase" evidence="2">
    <location>
        <begin position="8"/>
        <end position="82"/>
    </location>
</feature>
<dbReference type="Pfam" id="PF02540">
    <property type="entry name" value="NAD_synthase"/>
    <property type="match status" value="1"/>
</dbReference>
<dbReference type="InterPro" id="IPR052188">
    <property type="entry name" value="Ni-pincer_cofactor_biosynth"/>
</dbReference>
<name>A0A662DFB4_UNCAE</name>
<evidence type="ECO:0000313" key="3">
    <source>
        <dbReference type="EMBL" id="HDN84459.1"/>
    </source>
</evidence>
<evidence type="ECO:0000259" key="2">
    <source>
        <dbReference type="Pfam" id="PF02540"/>
    </source>
</evidence>
<dbReference type="AlphaFoldDB" id="A0A662DFB4"/>
<evidence type="ECO:0000313" key="4">
    <source>
        <dbReference type="EMBL" id="RLE13013.1"/>
    </source>
</evidence>
<dbReference type="PANTHER" id="PTHR43169:SF2">
    <property type="entry name" value="NAD_GMP SYNTHASE DOMAIN-CONTAINING PROTEIN"/>
    <property type="match status" value="1"/>
</dbReference>
<dbReference type="InterPro" id="IPR022310">
    <property type="entry name" value="NAD/GMP_synthase"/>
</dbReference>
<evidence type="ECO:0000256" key="1">
    <source>
        <dbReference type="PIRSR" id="PIRSR006661-1"/>
    </source>
</evidence>
<dbReference type="InterPro" id="IPR014729">
    <property type="entry name" value="Rossmann-like_a/b/a_fold"/>
</dbReference>
<dbReference type="Gene3D" id="3.40.50.620">
    <property type="entry name" value="HUPs"/>
    <property type="match status" value="1"/>
</dbReference>
<dbReference type="PIRSF" id="PIRSF006661">
    <property type="entry name" value="PP-lp_UCP006661"/>
    <property type="match status" value="1"/>
</dbReference>
<feature type="active site" description="Nucleophile and sulfur donor" evidence="1">
    <location>
        <position position="177"/>
    </location>
</feature>
<dbReference type="Proteomes" id="UP000885660">
    <property type="component" value="Unassembled WGS sequence"/>
</dbReference>